<accession>A0A060XA38</accession>
<feature type="transmembrane region" description="Helical" evidence="8">
    <location>
        <begin position="43"/>
        <end position="65"/>
    </location>
</feature>
<reference evidence="9" key="1">
    <citation type="journal article" date="2014" name="Nat. Commun.">
        <title>The rainbow trout genome provides novel insights into evolution after whole-genome duplication in vertebrates.</title>
        <authorList>
            <person name="Berthelot C."/>
            <person name="Brunet F."/>
            <person name="Chalopin D."/>
            <person name="Juanchich A."/>
            <person name="Bernard M."/>
            <person name="Noel B."/>
            <person name="Bento P."/>
            <person name="Da Silva C."/>
            <person name="Labadie K."/>
            <person name="Alberti A."/>
            <person name="Aury J.M."/>
            <person name="Louis A."/>
            <person name="Dehais P."/>
            <person name="Bardou P."/>
            <person name="Montfort J."/>
            <person name="Klopp C."/>
            <person name="Cabau C."/>
            <person name="Gaspin C."/>
            <person name="Thorgaard G.H."/>
            <person name="Boussaha M."/>
            <person name="Quillet E."/>
            <person name="Guyomard R."/>
            <person name="Galiana D."/>
            <person name="Bobe J."/>
            <person name="Volff J.N."/>
            <person name="Genet C."/>
            <person name="Wincker P."/>
            <person name="Jaillon O."/>
            <person name="Roest Crollius H."/>
            <person name="Guiguen Y."/>
        </authorList>
    </citation>
    <scope>NUCLEOTIDE SEQUENCE [LARGE SCALE GENOMIC DNA]</scope>
</reference>
<feature type="compositionally biased region" description="Basic and acidic residues" evidence="7">
    <location>
        <begin position="77"/>
        <end position="98"/>
    </location>
</feature>
<dbReference type="InterPro" id="IPR037670">
    <property type="entry name" value="C11orf87"/>
</dbReference>
<reference evidence="9" key="2">
    <citation type="submission" date="2014-03" db="EMBL/GenBank/DDBJ databases">
        <authorList>
            <person name="Genoscope - CEA"/>
        </authorList>
    </citation>
    <scope>NUCLEOTIDE SEQUENCE</scope>
</reference>
<dbReference type="AlphaFoldDB" id="A0A060XA38"/>
<evidence type="ECO:0000256" key="5">
    <source>
        <dbReference type="ARBA" id="ARBA00023136"/>
    </source>
</evidence>
<evidence type="ECO:0000256" key="7">
    <source>
        <dbReference type="SAM" id="MobiDB-lite"/>
    </source>
</evidence>
<dbReference type="GeneTree" id="ENSGT00390000012905"/>
<protein>
    <submittedName>
        <fullName evidence="9 10">Uncharacterized protein</fullName>
    </submittedName>
</protein>
<dbReference type="KEGG" id="omy:110537602"/>
<evidence type="ECO:0000313" key="12">
    <source>
        <dbReference type="Proteomes" id="UP000694395"/>
    </source>
</evidence>
<dbReference type="PANTHER" id="PTHR31870">
    <property type="entry name" value="SI:DKEY-183I3.9-RELATED"/>
    <property type="match status" value="1"/>
</dbReference>
<dbReference type="OrthoDB" id="9943854at2759"/>
<gene>
    <name evidence="9" type="ORF">GSONMT00033723001</name>
</gene>
<evidence type="ECO:0000313" key="9">
    <source>
        <dbReference type="EMBL" id="CDQ73700.1"/>
    </source>
</evidence>
<reference evidence="10 12" key="3">
    <citation type="submission" date="2020-07" db="EMBL/GenBank/DDBJ databases">
        <title>A long reads based de novo assembly of the rainbow trout Arlee double haploid line genome.</title>
        <authorList>
            <person name="Gao G."/>
            <person name="Palti Y."/>
        </authorList>
    </citation>
    <scope>NUCLEOTIDE SEQUENCE [LARGE SCALE GENOMIC DNA]</scope>
</reference>
<name>A0A060XA38_ONCMY</name>
<dbReference type="EMBL" id="FR904922">
    <property type="protein sequence ID" value="CDQ73700.1"/>
    <property type="molecule type" value="Genomic_DNA"/>
</dbReference>
<dbReference type="Proteomes" id="UP000694395">
    <property type="component" value="Chromosome 12"/>
</dbReference>
<dbReference type="Ensembl" id="ENSOMYT00000083114.2">
    <property type="protein sequence ID" value="ENSOMYP00000076361.1"/>
    <property type="gene ID" value="ENSOMYG00000035325.2"/>
</dbReference>
<evidence type="ECO:0000313" key="11">
    <source>
        <dbReference type="Proteomes" id="UP000193380"/>
    </source>
</evidence>
<sequence length="161" mass="18186">MTTKESENVGLSIPLCIYNGASQTNGTCMDQMDRFFQPFSSTFALMVLVAMIIGIILVSLAAFHFNKRRMKKRKIQRAQEEYERDNRSPSTKTKREPTRPSIIVRPSPPDSEHRPHSVVQNTSYHIQEDPGTLPIANNESELDMAHIEKGNGQVLETVILS</sequence>
<keyword evidence="4 8" id="KW-1133">Transmembrane helix</keyword>
<evidence type="ECO:0000256" key="2">
    <source>
        <dbReference type="ARBA" id="ARBA00022692"/>
    </source>
</evidence>
<keyword evidence="5 8" id="KW-0472">Membrane</keyword>
<evidence type="ECO:0000256" key="6">
    <source>
        <dbReference type="ARBA" id="ARBA00023180"/>
    </source>
</evidence>
<evidence type="ECO:0000256" key="4">
    <source>
        <dbReference type="ARBA" id="ARBA00022989"/>
    </source>
</evidence>
<feature type="region of interest" description="Disordered" evidence="7">
    <location>
        <begin position="76"/>
        <end position="117"/>
    </location>
</feature>
<comment type="subcellular location">
    <subcellularLocation>
        <location evidence="1">Membrane</location>
        <topology evidence="1">Single-pass type I membrane protein</topology>
    </subcellularLocation>
</comment>
<keyword evidence="2 8" id="KW-0812">Transmembrane</keyword>
<dbReference type="PANTHER" id="PTHR31870:SF2">
    <property type="entry name" value="CHROMOSOME 11 OPEN READING FRAME 87"/>
    <property type="match status" value="1"/>
</dbReference>
<evidence type="ECO:0000256" key="3">
    <source>
        <dbReference type="ARBA" id="ARBA00022729"/>
    </source>
</evidence>
<dbReference type="STRING" id="8022.A0A060XA38"/>
<organism evidence="9 11">
    <name type="scientific">Oncorhynchus mykiss</name>
    <name type="common">Rainbow trout</name>
    <name type="synonym">Salmo gairdneri</name>
    <dbReference type="NCBI Taxonomy" id="8022"/>
    <lineage>
        <taxon>Eukaryota</taxon>
        <taxon>Metazoa</taxon>
        <taxon>Chordata</taxon>
        <taxon>Craniata</taxon>
        <taxon>Vertebrata</taxon>
        <taxon>Euteleostomi</taxon>
        <taxon>Actinopterygii</taxon>
        <taxon>Neopterygii</taxon>
        <taxon>Teleostei</taxon>
        <taxon>Protacanthopterygii</taxon>
        <taxon>Salmoniformes</taxon>
        <taxon>Salmonidae</taxon>
        <taxon>Salmoninae</taxon>
        <taxon>Oncorhynchus</taxon>
    </lineage>
</organism>
<dbReference type="Proteomes" id="UP000193380">
    <property type="component" value="Unassembled WGS sequence"/>
</dbReference>
<evidence type="ECO:0000313" key="10">
    <source>
        <dbReference type="Ensembl" id="ENSOMYP00000076361.1"/>
    </source>
</evidence>
<keyword evidence="6" id="KW-0325">Glycoprotein</keyword>
<evidence type="ECO:0000256" key="8">
    <source>
        <dbReference type="SAM" id="Phobius"/>
    </source>
</evidence>
<dbReference type="PaxDb" id="8022-A0A060XA38"/>
<dbReference type="GO" id="GO:0016020">
    <property type="term" value="C:membrane"/>
    <property type="evidence" value="ECO:0007669"/>
    <property type="project" value="UniProtKB-SubCell"/>
</dbReference>
<keyword evidence="3" id="KW-0732">Signal</keyword>
<keyword evidence="12" id="KW-1185">Reference proteome</keyword>
<evidence type="ECO:0000256" key="1">
    <source>
        <dbReference type="ARBA" id="ARBA00004479"/>
    </source>
</evidence>
<proteinExistence type="predicted"/>
<reference evidence="10" key="4">
    <citation type="submission" date="2025-05" db="UniProtKB">
        <authorList>
            <consortium name="Ensembl"/>
        </authorList>
    </citation>
    <scope>IDENTIFICATION</scope>
</reference>